<evidence type="ECO:0000313" key="1">
    <source>
        <dbReference type="EMBL" id="JAU10295.1"/>
    </source>
</evidence>
<reference evidence="1" key="1">
    <citation type="submission" date="2016-07" db="EMBL/GenBank/DDBJ databases">
        <title>De novo transcriptome assembly of four accessions of the metal hyperaccumulator plant Noccaea caerulescens.</title>
        <authorList>
            <person name="Blande D."/>
            <person name="Halimaa P."/>
            <person name="Tervahauta A.I."/>
            <person name="Aarts M.G."/>
            <person name="Karenlampi S.O."/>
        </authorList>
    </citation>
    <scope>NUCLEOTIDE SEQUENCE</scope>
</reference>
<organism evidence="1">
    <name type="scientific">Noccaea caerulescens</name>
    <name type="common">Alpine penny-cress</name>
    <name type="synonym">Thlaspi caerulescens</name>
    <dbReference type="NCBI Taxonomy" id="107243"/>
    <lineage>
        <taxon>Eukaryota</taxon>
        <taxon>Viridiplantae</taxon>
        <taxon>Streptophyta</taxon>
        <taxon>Embryophyta</taxon>
        <taxon>Tracheophyta</taxon>
        <taxon>Spermatophyta</taxon>
        <taxon>Magnoliopsida</taxon>
        <taxon>eudicotyledons</taxon>
        <taxon>Gunneridae</taxon>
        <taxon>Pentapetalae</taxon>
        <taxon>rosids</taxon>
        <taxon>malvids</taxon>
        <taxon>Brassicales</taxon>
        <taxon>Brassicaceae</taxon>
        <taxon>Coluteocarpeae</taxon>
        <taxon>Noccaea</taxon>
    </lineage>
</organism>
<gene>
    <name evidence="1" type="ORF">GA_TR5820_c0_g1_i1_g.19117</name>
    <name evidence="2" type="ORF">LC_TR1623_c0_g1_i1_g.5752</name>
</gene>
<evidence type="ECO:0000313" key="2">
    <source>
        <dbReference type="EMBL" id="JAU49966.1"/>
    </source>
</evidence>
<proteinExistence type="predicted"/>
<dbReference type="EMBL" id="GEVI01022025">
    <property type="protein sequence ID" value="JAU10295.1"/>
    <property type="molecule type" value="Transcribed_RNA"/>
</dbReference>
<accession>A0A1J3CTX7</accession>
<sequence length="77" mass="8921">MKNPVAQWRRDACSHSLKRVLFDPLIKGIPKETDQKLAEIVERCLSAQPPTFKEITWFLKPVASKTNQKPPGSYHYR</sequence>
<name>A0A1J3CTX7_NOCCA</name>
<dbReference type="AlphaFoldDB" id="A0A1J3CTX7"/>
<protein>
    <submittedName>
        <fullName evidence="1">Uncharacterized protein</fullName>
    </submittedName>
</protein>
<dbReference type="EMBL" id="GEVK01002866">
    <property type="protein sequence ID" value="JAU49966.1"/>
    <property type="molecule type" value="Transcribed_RNA"/>
</dbReference>